<dbReference type="Pfam" id="PF07282">
    <property type="entry name" value="Cas12f1-like_TNB"/>
    <property type="match status" value="1"/>
</dbReference>
<dbReference type="AlphaFoldDB" id="A0A4R5KT88"/>
<dbReference type="OrthoDB" id="56768at2"/>
<name>A0A4R5KT88_9BACL</name>
<keyword evidence="1" id="KW-0238">DNA-binding</keyword>
<evidence type="ECO:0000256" key="1">
    <source>
        <dbReference type="ARBA" id="ARBA00023125"/>
    </source>
</evidence>
<comment type="caution">
    <text evidence="3">The sequence shown here is derived from an EMBL/GenBank/DDBJ whole genome shotgun (WGS) entry which is preliminary data.</text>
</comment>
<evidence type="ECO:0000313" key="4">
    <source>
        <dbReference type="Proteomes" id="UP000295636"/>
    </source>
</evidence>
<feature type="domain" description="Cas12f1-like TNB" evidence="2">
    <location>
        <begin position="2"/>
        <end position="46"/>
    </location>
</feature>
<proteinExistence type="predicted"/>
<dbReference type="EMBL" id="SMRT01000004">
    <property type="protein sequence ID" value="TDF98278.1"/>
    <property type="molecule type" value="Genomic_DNA"/>
</dbReference>
<dbReference type="RefSeq" id="WP_133228228.1">
    <property type="nucleotide sequence ID" value="NZ_SMRT01000004.1"/>
</dbReference>
<organism evidence="3 4">
    <name type="scientific">Paenibacillus piri</name>
    <dbReference type="NCBI Taxonomy" id="2547395"/>
    <lineage>
        <taxon>Bacteria</taxon>
        <taxon>Bacillati</taxon>
        <taxon>Bacillota</taxon>
        <taxon>Bacilli</taxon>
        <taxon>Bacillales</taxon>
        <taxon>Paenibacillaceae</taxon>
        <taxon>Paenibacillus</taxon>
    </lineage>
</organism>
<evidence type="ECO:0000259" key="2">
    <source>
        <dbReference type="Pfam" id="PF07282"/>
    </source>
</evidence>
<accession>A0A4R5KT88</accession>
<gene>
    <name evidence="3" type="ORF">E1757_12350</name>
</gene>
<dbReference type="InterPro" id="IPR010095">
    <property type="entry name" value="Cas12f1-like_TNB"/>
</dbReference>
<protein>
    <submittedName>
        <fullName evidence="3">Transposase</fullName>
    </submittedName>
</protein>
<evidence type="ECO:0000313" key="3">
    <source>
        <dbReference type="EMBL" id="TDF98278.1"/>
    </source>
</evidence>
<keyword evidence="4" id="KW-1185">Reference proteome</keyword>
<reference evidence="3 4" key="1">
    <citation type="submission" date="2019-03" db="EMBL/GenBank/DDBJ databases">
        <title>This is whole genome sequence of Paenibacillus sp MS74 strain.</title>
        <authorList>
            <person name="Trinh H.N."/>
        </authorList>
    </citation>
    <scope>NUCLEOTIDE SEQUENCE [LARGE SCALE GENOMIC DNA]</scope>
    <source>
        <strain evidence="3 4">MS74</strain>
    </source>
</reference>
<sequence>MDRWFPSSKLCRFCQTVQSELALSARVWNCCCGAVLDRDINAAINIQNEGCRMLGIA</sequence>
<dbReference type="Proteomes" id="UP000295636">
    <property type="component" value="Unassembled WGS sequence"/>
</dbReference>
<dbReference type="GO" id="GO:0003677">
    <property type="term" value="F:DNA binding"/>
    <property type="evidence" value="ECO:0007669"/>
    <property type="project" value="UniProtKB-KW"/>
</dbReference>